<dbReference type="Proteomes" id="UP000287033">
    <property type="component" value="Unassembled WGS sequence"/>
</dbReference>
<sequence>MGGASGPVTVRDLEQLCPVAAVGDRKGEEWRLCVGVRSEEKERRGFINNLCGPQTPDKTVQAPRSEIRVKEAQPYGRHLILQGVIRGGFAGRKQK</sequence>
<dbReference type="EMBL" id="BEZZ01001236">
    <property type="protein sequence ID" value="GCC38712.1"/>
    <property type="molecule type" value="Genomic_DNA"/>
</dbReference>
<gene>
    <name evidence="1" type="ORF">chiPu_0017228</name>
</gene>
<comment type="caution">
    <text evidence="1">The sequence shown here is derived from an EMBL/GenBank/DDBJ whole genome shotgun (WGS) entry which is preliminary data.</text>
</comment>
<evidence type="ECO:0000313" key="1">
    <source>
        <dbReference type="EMBL" id="GCC38712.1"/>
    </source>
</evidence>
<keyword evidence="2" id="KW-1185">Reference proteome</keyword>
<reference evidence="1 2" key="1">
    <citation type="journal article" date="2018" name="Nat. Ecol. Evol.">
        <title>Shark genomes provide insights into elasmobranch evolution and the origin of vertebrates.</title>
        <authorList>
            <person name="Hara Y"/>
            <person name="Yamaguchi K"/>
            <person name="Onimaru K"/>
            <person name="Kadota M"/>
            <person name="Koyanagi M"/>
            <person name="Keeley SD"/>
            <person name="Tatsumi K"/>
            <person name="Tanaka K"/>
            <person name="Motone F"/>
            <person name="Kageyama Y"/>
            <person name="Nozu R"/>
            <person name="Adachi N"/>
            <person name="Nishimura O"/>
            <person name="Nakagawa R"/>
            <person name="Tanegashima C"/>
            <person name="Kiyatake I"/>
            <person name="Matsumoto R"/>
            <person name="Murakumo K"/>
            <person name="Nishida K"/>
            <person name="Terakita A"/>
            <person name="Kuratani S"/>
            <person name="Sato K"/>
            <person name="Hyodo S Kuraku.S."/>
        </authorList>
    </citation>
    <scope>NUCLEOTIDE SEQUENCE [LARGE SCALE GENOMIC DNA]</scope>
</reference>
<proteinExistence type="predicted"/>
<protein>
    <submittedName>
        <fullName evidence="1">Uncharacterized protein</fullName>
    </submittedName>
</protein>
<dbReference type="AlphaFoldDB" id="A0A401T7W3"/>
<organism evidence="1 2">
    <name type="scientific">Chiloscyllium punctatum</name>
    <name type="common">Brownbanded bambooshark</name>
    <name type="synonym">Hemiscyllium punctatum</name>
    <dbReference type="NCBI Taxonomy" id="137246"/>
    <lineage>
        <taxon>Eukaryota</taxon>
        <taxon>Metazoa</taxon>
        <taxon>Chordata</taxon>
        <taxon>Craniata</taxon>
        <taxon>Vertebrata</taxon>
        <taxon>Chondrichthyes</taxon>
        <taxon>Elasmobranchii</taxon>
        <taxon>Galeomorphii</taxon>
        <taxon>Galeoidea</taxon>
        <taxon>Orectolobiformes</taxon>
        <taxon>Hemiscylliidae</taxon>
        <taxon>Chiloscyllium</taxon>
    </lineage>
</organism>
<name>A0A401T7W3_CHIPU</name>
<evidence type="ECO:0000313" key="2">
    <source>
        <dbReference type="Proteomes" id="UP000287033"/>
    </source>
</evidence>
<accession>A0A401T7W3</accession>